<dbReference type="PANTHER" id="PTHR45752">
    <property type="entry name" value="LEUCINE-RICH REPEAT-CONTAINING"/>
    <property type="match status" value="1"/>
</dbReference>
<dbReference type="SUPFAM" id="SSF52047">
    <property type="entry name" value="RNI-like"/>
    <property type="match status" value="1"/>
</dbReference>
<keyword evidence="2" id="KW-0677">Repeat</keyword>
<evidence type="ECO:0000256" key="1">
    <source>
        <dbReference type="ARBA" id="ARBA00022614"/>
    </source>
</evidence>
<keyword evidence="1" id="KW-0433">Leucine-rich repeat</keyword>
<dbReference type="InterPro" id="IPR058546">
    <property type="entry name" value="RPS4B/Roq1-like_LRR"/>
</dbReference>
<keyword evidence="7" id="KW-1185">Reference proteome</keyword>
<evidence type="ECO:0000259" key="5">
    <source>
        <dbReference type="Pfam" id="PF23286"/>
    </source>
</evidence>
<accession>A0A445DCY9</accession>
<organism evidence="6 7">
    <name type="scientific">Arachis hypogaea</name>
    <name type="common">Peanut</name>
    <dbReference type="NCBI Taxonomy" id="3818"/>
    <lineage>
        <taxon>Eukaryota</taxon>
        <taxon>Viridiplantae</taxon>
        <taxon>Streptophyta</taxon>
        <taxon>Embryophyta</taxon>
        <taxon>Tracheophyta</taxon>
        <taxon>Spermatophyta</taxon>
        <taxon>Magnoliopsida</taxon>
        <taxon>eudicotyledons</taxon>
        <taxon>Gunneridae</taxon>
        <taxon>Pentapetalae</taxon>
        <taxon>rosids</taxon>
        <taxon>fabids</taxon>
        <taxon>Fabales</taxon>
        <taxon>Fabaceae</taxon>
        <taxon>Papilionoideae</taxon>
        <taxon>50 kb inversion clade</taxon>
        <taxon>dalbergioids sensu lato</taxon>
        <taxon>Dalbergieae</taxon>
        <taxon>Pterocarpus clade</taxon>
        <taxon>Arachis</taxon>
    </lineage>
</organism>
<dbReference type="InterPro" id="IPR045344">
    <property type="entry name" value="C-JID"/>
</dbReference>
<evidence type="ECO:0000259" key="4">
    <source>
        <dbReference type="Pfam" id="PF20160"/>
    </source>
</evidence>
<comment type="caution">
    <text evidence="6">The sequence shown here is derived from an EMBL/GenBank/DDBJ whole genome shotgun (WGS) entry which is preliminary data.</text>
</comment>
<evidence type="ECO:0008006" key="8">
    <source>
        <dbReference type="Google" id="ProtNLM"/>
    </source>
</evidence>
<evidence type="ECO:0000313" key="6">
    <source>
        <dbReference type="EMBL" id="RYR61044.1"/>
    </source>
</evidence>
<protein>
    <recommendedName>
        <fullName evidence="8">TMV resistance protein N</fullName>
    </recommendedName>
</protein>
<feature type="domain" description="Disease resistance protein RPS4B/Roq1-like leucine-rich repeats" evidence="5">
    <location>
        <begin position="2"/>
        <end position="145"/>
    </location>
</feature>
<dbReference type="InterPro" id="IPR050715">
    <property type="entry name" value="LRR-SigEffector_domain"/>
</dbReference>
<name>A0A445DCY9_ARAHY</name>
<dbReference type="AlphaFoldDB" id="A0A445DCY9"/>
<dbReference type="Pfam" id="PF20160">
    <property type="entry name" value="C-JID"/>
    <property type="match status" value="1"/>
</dbReference>
<feature type="domain" description="C-JID" evidence="4">
    <location>
        <begin position="174"/>
        <end position="285"/>
    </location>
</feature>
<reference evidence="6 7" key="1">
    <citation type="submission" date="2019-01" db="EMBL/GenBank/DDBJ databases">
        <title>Sequencing of cultivated peanut Arachis hypogaea provides insights into genome evolution and oil improvement.</title>
        <authorList>
            <person name="Chen X."/>
        </authorList>
    </citation>
    <scope>NUCLEOTIDE SEQUENCE [LARGE SCALE GENOMIC DNA]</scope>
    <source>
        <strain evidence="7">cv. Fuhuasheng</strain>
        <tissue evidence="6">Leaves</tissue>
    </source>
</reference>
<gene>
    <name evidence="6" type="ORF">Ahy_A04g018144</name>
</gene>
<dbReference type="InterPro" id="IPR032675">
    <property type="entry name" value="LRR_dom_sf"/>
</dbReference>
<dbReference type="PANTHER" id="PTHR45752:SF195">
    <property type="entry name" value="LEUCINE-RICH REPEAT (LRR) FAMILY PROTEIN-RELATED"/>
    <property type="match status" value="1"/>
</dbReference>
<dbReference type="EMBL" id="SDMP01000004">
    <property type="protein sequence ID" value="RYR61044.1"/>
    <property type="molecule type" value="Genomic_DNA"/>
</dbReference>
<sequence>MAISELPISLGCLVGLSELDLRGCKKLTCLPDSILELESLRILRASWCSSLCDLLHSVSLIPFLSILDLQDCCLTEESFPCDFGQFPSLTDFDLSGNHFVNLPISIHELPKLKCLSLNGCKRLQTLPELPSSIRELKAWCCDSLDTHSFNNLSKACSVFASTSQGSGEVLQMVIPGTAIPSWFVHPQDSNCLLVPFPHNFHPSERLGIALCFLVRPSKLWFSLSLRLAVGNGDRVITSSIPFWYHQGYHLCMFCMTNDCLIDQETRKAIHFELSFEDINVEYPPEILSSAACWVHTDEIEHLNKGETERPKKKRQKMLEQKH</sequence>
<evidence type="ECO:0000256" key="2">
    <source>
        <dbReference type="ARBA" id="ARBA00022737"/>
    </source>
</evidence>
<evidence type="ECO:0000313" key="7">
    <source>
        <dbReference type="Proteomes" id="UP000289738"/>
    </source>
</evidence>
<dbReference type="Pfam" id="PF23286">
    <property type="entry name" value="LRR_13"/>
    <property type="match status" value="1"/>
</dbReference>
<dbReference type="Proteomes" id="UP000289738">
    <property type="component" value="Chromosome A04"/>
</dbReference>
<evidence type="ECO:0000256" key="3">
    <source>
        <dbReference type="ARBA" id="ARBA00022821"/>
    </source>
</evidence>
<keyword evidence="3" id="KW-0611">Plant defense</keyword>
<proteinExistence type="predicted"/>
<dbReference type="Gene3D" id="3.80.10.10">
    <property type="entry name" value="Ribonuclease Inhibitor"/>
    <property type="match status" value="1"/>
</dbReference>